<reference evidence="2" key="1">
    <citation type="submission" date="2014-09" db="EMBL/GenBank/DDBJ databases">
        <title>Vibrio variabilis JCM 19239. (C206) whole genome shotgun sequence.</title>
        <authorList>
            <person name="Sawabe T."/>
            <person name="Meirelles P."/>
            <person name="Nakanishi M."/>
            <person name="Sayaka M."/>
            <person name="Hattori M."/>
            <person name="Ohkuma M."/>
        </authorList>
    </citation>
    <scope>NUCLEOTIDE SEQUENCE [LARGE SCALE GENOMIC DNA]</scope>
    <source>
        <strain evidence="2">JCM 19239</strain>
    </source>
</reference>
<proteinExistence type="predicted"/>
<comment type="caution">
    <text evidence="1">The sequence shown here is derived from an EMBL/GenBank/DDBJ whole genome shotgun (WGS) entry which is preliminary data.</text>
</comment>
<gene>
    <name evidence="1" type="ORF">JCM19239_5476</name>
</gene>
<dbReference type="EMBL" id="BBMS01000039">
    <property type="protein sequence ID" value="GAL28216.1"/>
    <property type="molecule type" value="Genomic_DNA"/>
</dbReference>
<reference evidence="2" key="2">
    <citation type="submission" date="2014-09" db="EMBL/GenBank/DDBJ databases">
        <authorList>
            <consortium name="NBRP consortium"/>
            <person name="Sawabe T."/>
            <person name="Meirelles P."/>
            <person name="Nakanishi M."/>
            <person name="Sayaka M."/>
            <person name="Hattori M."/>
            <person name="Ohkuma M."/>
        </authorList>
    </citation>
    <scope>NUCLEOTIDE SEQUENCE [LARGE SCALE GENOMIC DNA]</scope>
    <source>
        <strain evidence="2">JCM 19239</strain>
    </source>
</reference>
<dbReference type="Proteomes" id="UP000029223">
    <property type="component" value="Unassembled WGS sequence"/>
</dbReference>
<name>A0ABQ0JHI6_9VIBR</name>
<organism evidence="1 2">
    <name type="scientific">Vibrio variabilis</name>
    <dbReference type="NCBI Taxonomy" id="990271"/>
    <lineage>
        <taxon>Bacteria</taxon>
        <taxon>Pseudomonadati</taxon>
        <taxon>Pseudomonadota</taxon>
        <taxon>Gammaproteobacteria</taxon>
        <taxon>Vibrionales</taxon>
        <taxon>Vibrionaceae</taxon>
        <taxon>Vibrio</taxon>
    </lineage>
</organism>
<keyword evidence="2" id="KW-1185">Reference proteome</keyword>
<evidence type="ECO:0000313" key="2">
    <source>
        <dbReference type="Proteomes" id="UP000029223"/>
    </source>
</evidence>
<evidence type="ECO:0000313" key="1">
    <source>
        <dbReference type="EMBL" id="GAL28216.1"/>
    </source>
</evidence>
<accession>A0ABQ0JHI6</accession>
<protein>
    <submittedName>
        <fullName evidence="1">Uncharacterized protein</fullName>
    </submittedName>
</protein>
<sequence>MLSVAIVNLQNKAQNVSAVSLIGVVGRPLDFQLGRWRCG</sequence>